<evidence type="ECO:0000313" key="1">
    <source>
        <dbReference type="EMBL" id="CAI2190880.1"/>
    </source>
</evidence>
<feature type="non-terminal residue" evidence="1">
    <location>
        <position position="1"/>
    </location>
</feature>
<keyword evidence="2" id="KW-1185">Reference proteome</keyword>
<dbReference type="OrthoDB" id="2481976at2759"/>
<reference evidence="1" key="1">
    <citation type="submission" date="2022-08" db="EMBL/GenBank/DDBJ databases">
        <authorList>
            <person name="Kallberg Y."/>
            <person name="Tangrot J."/>
            <person name="Rosling A."/>
        </authorList>
    </citation>
    <scope>NUCLEOTIDE SEQUENCE</scope>
    <source>
        <strain evidence="1">Wild A</strain>
    </source>
</reference>
<dbReference type="Proteomes" id="UP001153678">
    <property type="component" value="Unassembled WGS sequence"/>
</dbReference>
<gene>
    <name evidence="1" type="ORF">FWILDA_LOCUS14796</name>
</gene>
<sequence length="120" mass="14095">MRLEYRVLEIAKNNEQECNFFFLDFNNPTNFSLDTTPATYQIVGHNTPDDYANIVLFVCDRLKRNRNRCFCSHLKAKSTKQISDKELLSQAFSSHLEMKTRELKKELSTAKEGLKIEREE</sequence>
<accession>A0A9W4X2Q9</accession>
<protein>
    <submittedName>
        <fullName evidence="1">13127_t:CDS:1</fullName>
    </submittedName>
</protein>
<name>A0A9W4X2Q9_9GLOM</name>
<organism evidence="1 2">
    <name type="scientific">Funneliformis geosporum</name>
    <dbReference type="NCBI Taxonomy" id="1117311"/>
    <lineage>
        <taxon>Eukaryota</taxon>
        <taxon>Fungi</taxon>
        <taxon>Fungi incertae sedis</taxon>
        <taxon>Mucoromycota</taxon>
        <taxon>Glomeromycotina</taxon>
        <taxon>Glomeromycetes</taxon>
        <taxon>Glomerales</taxon>
        <taxon>Glomeraceae</taxon>
        <taxon>Funneliformis</taxon>
    </lineage>
</organism>
<dbReference type="AlphaFoldDB" id="A0A9W4X2Q9"/>
<comment type="caution">
    <text evidence="1">The sequence shown here is derived from an EMBL/GenBank/DDBJ whole genome shotgun (WGS) entry which is preliminary data.</text>
</comment>
<proteinExistence type="predicted"/>
<evidence type="ECO:0000313" key="2">
    <source>
        <dbReference type="Proteomes" id="UP001153678"/>
    </source>
</evidence>
<dbReference type="EMBL" id="CAMKVN010006910">
    <property type="protein sequence ID" value="CAI2190880.1"/>
    <property type="molecule type" value="Genomic_DNA"/>
</dbReference>